<proteinExistence type="predicted"/>
<evidence type="ECO:0000256" key="1">
    <source>
        <dbReference type="SAM" id="MobiDB-lite"/>
    </source>
</evidence>
<protein>
    <submittedName>
        <fullName evidence="2">Uncharacterized protein</fullName>
    </submittedName>
</protein>
<feature type="region of interest" description="Disordered" evidence="1">
    <location>
        <begin position="76"/>
        <end position="153"/>
    </location>
</feature>
<gene>
    <name evidence="2" type="ORF">PTTW11_03977</name>
</gene>
<evidence type="ECO:0000313" key="3">
    <source>
        <dbReference type="Proteomes" id="UP000472372"/>
    </source>
</evidence>
<accession>A0A6S6VXU5</accession>
<sequence length="188" mass="20551">MPSSPSTHLVPQTTVSLLEKKAVHNIRQTMYRDGAGFQIAESRRHSGMVRKAGSSTQAYVDFVLYPSDDLPVSRKSYSGETFHQHPAPRRRAAEPVSGLHVTSAKHLSKARPKPVIVQQAIQSSRTLSDKTKASSQTASDPRPPPTPWLARLPTPELSDLDEALFCDCGAAGHVVNCHTSCGKEDDLW</sequence>
<dbReference type="EMBL" id="HG992979">
    <property type="protein sequence ID" value="CAE7025842.1"/>
    <property type="molecule type" value="Genomic_DNA"/>
</dbReference>
<evidence type="ECO:0000313" key="2">
    <source>
        <dbReference type="EMBL" id="CAE7025842.1"/>
    </source>
</evidence>
<organism evidence="2 3">
    <name type="scientific">Pyrenophora teres f. teres</name>
    <dbReference type="NCBI Taxonomy" id="97479"/>
    <lineage>
        <taxon>Eukaryota</taxon>
        <taxon>Fungi</taxon>
        <taxon>Dikarya</taxon>
        <taxon>Ascomycota</taxon>
        <taxon>Pezizomycotina</taxon>
        <taxon>Dothideomycetes</taxon>
        <taxon>Pleosporomycetidae</taxon>
        <taxon>Pleosporales</taxon>
        <taxon>Pleosporineae</taxon>
        <taxon>Pleosporaceae</taxon>
        <taxon>Pyrenophora</taxon>
    </lineage>
</organism>
<dbReference type="Proteomes" id="UP000472372">
    <property type="component" value="Chromosome 3"/>
</dbReference>
<dbReference type="AlphaFoldDB" id="A0A6S6VXU5"/>
<name>A0A6S6VXU5_9PLEO</name>
<reference evidence="2" key="1">
    <citation type="submission" date="2021-02" db="EMBL/GenBank/DDBJ databases">
        <authorList>
            <person name="Syme A R."/>
            <person name="Syme A R."/>
            <person name="Moolhuijzen P."/>
        </authorList>
    </citation>
    <scope>NUCLEOTIDE SEQUENCE</scope>
    <source>
        <strain evidence="2">W1-1</strain>
    </source>
</reference>